<dbReference type="GO" id="GO:0005634">
    <property type="term" value="C:nucleus"/>
    <property type="evidence" value="ECO:0007669"/>
    <property type="project" value="UniProtKB-SubCell"/>
</dbReference>
<dbReference type="CDD" id="cd00086">
    <property type="entry name" value="homeodomain"/>
    <property type="match status" value="1"/>
</dbReference>
<feature type="compositionally biased region" description="Gly residues" evidence="9">
    <location>
        <begin position="239"/>
        <end position="251"/>
    </location>
</feature>
<dbReference type="GO" id="GO:0000977">
    <property type="term" value="F:RNA polymerase II transcription regulatory region sequence-specific DNA binding"/>
    <property type="evidence" value="ECO:0007669"/>
    <property type="project" value="TreeGrafter"/>
</dbReference>
<evidence type="ECO:0000256" key="1">
    <source>
        <dbReference type="ARBA" id="ARBA00004123"/>
    </source>
</evidence>
<dbReference type="WBParaSite" id="maker-unitig_38499-snap-gene-0.3-mRNA-1">
    <property type="protein sequence ID" value="maker-unitig_38499-snap-gene-0.3-mRNA-1"/>
    <property type="gene ID" value="maker-unitig_38499-snap-gene-0.3"/>
</dbReference>
<name>A0A1I8FKC9_9PLAT</name>
<reference evidence="12" key="1">
    <citation type="submission" date="2016-11" db="UniProtKB">
        <authorList>
            <consortium name="WormBaseParasite"/>
        </authorList>
    </citation>
    <scope>IDENTIFICATION</scope>
</reference>
<dbReference type="Gene3D" id="2.10.110.10">
    <property type="entry name" value="Cysteine Rich Protein"/>
    <property type="match status" value="2"/>
</dbReference>
<dbReference type="SUPFAM" id="SSF57716">
    <property type="entry name" value="Glucocorticoid receptor-like (DNA-binding domain)"/>
    <property type="match status" value="1"/>
</dbReference>
<dbReference type="GO" id="GO:0046872">
    <property type="term" value="F:metal ion binding"/>
    <property type="evidence" value="ECO:0007669"/>
    <property type="project" value="UniProtKB-KW"/>
</dbReference>
<dbReference type="GO" id="GO:0000981">
    <property type="term" value="F:DNA-binding transcription factor activity, RNA polymerase II-specific"/>
    <property type="evidence" value="ECO:0007669"/>
    <property type="project" value="TreeGrafter"/>
</dbReference>
<proteinExistence type="predicted"/>
<keyword evidence="3" id="KW-0677">Repeat</keyword>
<evidence type="ECO:0000313" key="11">
    <source>
        <dbReference type="Proteomes" id="UP000095280"/>
    </source>
</evidence>
<evidence type="ECO:0000313" key="12">
    <source>
        <dbReference type="WBParaSite" id="maker-unitig_38499-snap-gene-0.3-mRNA-1"/>
    </source>
</evidence>
<keyword evidence="11" id="KW-1185">Reference proteome</keyword>
<dbReference type="InterPro" id="IPR001356">
    <property type="entry name" value="HD"/>
</dbReference>
<dbReference type="PANTHER" id="PTHR24208">
    <property type="entry name" value="LIM/HOMEOBOX PROTEIN LHX"/>
    <property type="match status" value="1"/>
</dbReference>
<evidence type="ECO:0000256" key="3">
    <source>
        <dbReference type="ARBA" id="ARBA00022737"/>
    </source>
</evidence>
<evidence type="ECO:0000256" key="2">
    <source>
        <dbReference type="ARBA" id="ARBA00022723"/>
    </source>
</evidence>
<feature type="region of interest" description="Disordered" evidence="9">
    <location>
        <begin position="233"/>
        <end position="267"/>
    </location>
</feature>
<evidence type="ECO:0000259" key="10">
    <source>
        <dbReference type="Pfam" id="PF00412"/>
    </source>
</evidence>
<evidence type="ECO:0000256" key="4">
    <source>
        <dbReference type="ARBA" id="ARBA00022833"/>
    </source>
</evidence>
<dbReference type="Proteomes" id="UP000095280">
    <property type="component" value="Unplaced"/>
</dbReference>
<dbReference type="Gene3D" id="1.10.10.60">
    <property type="entry name" value="Homeodomain-like"/>
    <property type="match status" value="1"/>
</dbReference>
<dbReference type="InterPro" id="IPR050453">
    <property type="entry name" value="LIM_Homeobox_TF"/>
</dbReference>
<evidence type="ECO:0000256" key="5">
    <source>
        <dbReference type="ARBA" id="ARBA00023038"/>
    </source>
</evidence>
<evidence type="ECO:0000256" key="6">
    <source>
        <dbReference type="ARBA" id="ARBA00023125"/>
    </source>
</evidence>
<feature type="domain" description="LIM zinc-binding" evidence="10">
    <location>
        <begin position="67"/>
        <end position="99"/>
    </location>
</feature>
<keyword evidence="7" id="KW-0371">Homeobox</keyword>
<organism evidence="11 12">
    <name type="scientific">Macrostomum lignano</name>
    <dbReference type="NCBI Taxonomy" id="282301"/>
    <lineage>
        <taxon>Eukaryota</taxon>
        <taxon>Metazoa</taxon>
        <taxon>Spiralia</taxon>
        <taxon>Lophotrochozoa</taxon>
        <taxon>Platyhelminthes</taxon>
        <taxon>Rhabditophora</taxon>
        <taxon>Macrostomorpha</taxon>
        <taxon>Macrostomida</taxon>
        <taxon>Macrostomidae</taxon>
        <taxon>Macrostomum</taxon>
    </lineage>
</organism>
<keyword evidence="4" id="KW-0862">Zinc</keyword>
<evidence type="ECO:0000256" key="9">
    <source>
        <dbReference type="SAM" id="MobiDB-lite"/>
    </source>
</evidence>
<dbReference type="GO" id="GO:0030182">
    <property type="term" value="P:neuron differentiation"/>
    <property type="evidence" value="ECO:0007669"/>
    <property type="project" value="TreeGrafter"/>
</dbReference>
<feature type="compositionally biased region" description="Low complexity" evidence="9">
    <location>
        <begin position="167"/>
        <end position="192"/>
    </location>
</feature>
<protein>
    <submittedName>
        <fullName evidence="12">LIM zinc-binding domain-containing protein</fullName>
    </submittedName>
</protein>
<accession>A0A1I8FKC9</accession>
<dbReference type="InterPro" id="IPR001781">
    <property type="entry name" value="Znf_LIM"/>
</dbReference>
<sequence length="322" mass="34781">TPGVALDSFSSIFPPYTWDSIGDGEDQADFLPHRAASRQQGLRSAAAATSESWTGVILRVLGALLGHSRCLRCADCKAPLTSKCFTKDSLLLCKADFFRLLGLQRGHTAGSGDIRKAGDSVYHLACFRLPDLRRRQLNTGDEFYLLEDKKLMLQAGLTRRPSPGAVRPSWSPAASGPARPSRPSSWKPSSGPTMSPPSRPGHIPEQLSSETGLDMRVVQVWFQKQADAGRQRWSPYFRGVGGGKSPGGKGIGESDIGSDDQISNDPHDMSYQSDLDSGSEYHYGNGSTTLLELTREPPPPPACARTDVLSRCFVSIARCGSS</sequence>
<keyword evidence="5" id="KW-0440">LIM domain</keyword>
<comment type="subcellular location">
    <subcellularLocation>
        <location evidence="1">Nucleus</location>
    </subcellularLocation>
</comment>
<keyword evidence="2" id="KW-0479">Metal-binding</keyword>
<dbReference type="PANTHER" id="PTHR24208:SF166">
    <property type="entry name" value="LIM HOMEOBOX TRANSCRIPTION FACTOR 1 ALPHA, ISOFORM B"/>
    <property type="match status" value="1"/>
</dbReference>
<keyword evidence="6" id="KW-0238">DNA-binding</keyword>
<dbReference type="Pfam" id="PF00412">
    <property type="entry name" value="LIM"/>
    <property type="match status" value="1"/>
</dbReference>
<dbReference type="AlphaFoldDB" id="A0A1I8FKC9"/>
<evidence type="ECO:0000256" key="8">
    <source>
        <dbReference type="ARBA" id="ARBA00023242"/>
    </source>
</evidence>
<feature type="region of interest" description="Disordered" evidence="9">
    <location>
        <begin position="159"/>
        <end position="207"/>
    </location>
</feature>
<keyword evidence="8" id="KW-0539">Nucleus</keyword>
<evidence type="ECO:0000256" key="7">
    <source>
        <dbReference type="ARBA" id="ARBA00023155"/>
    </source>
</evidence>